<dbReference type="AlphaFoldDB" id="A0A0D1BS63"/>
<evidence type="ECO:0000256" key="6">
    <source>
        <dbReference type="HAMAP-Rule" id="MF_01515"/>
    </source>
</evidence>
<comment type="subcellular location">
    <subcellularLocation>
        <location evidence="1 6">Cell membrane</location>
        <topology evidence="1 6">Multi-pass membrane protein</topology>
    </subcellularLocation>
</comment>
<gene>
    <name evidence="9" type="ORF">N495_03040</name>
</gene>
<evidence type="ECO:0000256" key="3">
    <source>
        <dbReference type="ARBA" id="ARBA00022692"/>
    </source>
</evidence>
<protein>
    <recommendedName>
        <fullName evidence="6">UPF0316 protein N495_03040</fullName>
    </recommendedName>
</protein>
<dbReference type="InterPro" id="IPR044035">
    <property type="entry name" value="DUF5698"/>
</dbReference>
<keyword evidence="4 6" id="KW-1133">Transmembrane helix</keyword>
<dbReference type="PATRIC" id="fig|1379739.3.peg.920"/>
<evidence type="ECO:0000313" key="9">
    <source>
        <dbReference type="EMBL" id="KIS22607.1"/>
    </source>
</evidence>
<evidence type="ECO:0000259" key="7">
    <source>
        <dbReference type="Pfam" id="PF10035"/>
    </source>
</evidence>
<evidence type="ECO:0000256" key="5">
    <source>
        <dbReference type="ARBA" id="ARBA00023136"/>
    </source>
</evidence>
<proteinExistence type="inferred from homology"/>
<dbReference type="InterPro" id="IPR019264">
    <property type="entry name" value="DUF2179"/>
</dbReference>
<dbReference type="CDD" id="cd16381">
    <property type="entry name" value="YitT_C_like_1"/>
    <property type="match status" value="1"/>
</dbReference>
<evidence type="ECO:0000313" key="10">
    <source>
        <dbReference type="Proteomes" id="UP000032250"/>
    </source>
</evidence>
<feature type="transmembrane region" description="Helical" evidence="6">
    <location>
        <begin position="6"/>
        <end position="25"/>
    </location>
</feature>
<keyword evidence="2 6" id="KW-1003">Cell membrane</keyword>
<evidence type="ECO:0000259" key="8">
    <source>
        <dbReference type="Pfam" id="PF18955"/>
    </source>
</evidence>
<comment type="similarity">
    <text evidence="6">Belongs to the UPF0316 family.</text>
</comment>
<feature type="domain" description="DUF5698" evidence="8">
    <location>
        <begin position="20"/>
        <end position="77"/>
    </location>
</feature>
<dbReference type="PANTHER" id="PTHR40060:SF1">
    <property type="entry name" value="UPF0316 PROTEIN YEBE"/>
    <property type="match status" value="1"/>
</dbReference>
<evidence type="ECO:0000256" key="2">
    <source>
        <dbReference type="ARBA" id="ARBA00022475"/>
    </source>
</evidence>
<comment type="caution">
    <text evidence="9">The sequence shown here is derived from an EMBL/GenBank/DDBJ whole genome shotgun (WGS) entry which is preliminary data.</text>
</comment>
<dbReference type="EMBL" id="JXSU01000007">
    <property type="protein sequence ID" value="KIS22607.1"/>
    <property type="molecule type" value="Genomic_DNA"/>
</dbReference>
<dbReference type="OrthoDB" id="48231at2"/>
<dbReference type="RefSeq" id="WP_003488581.1">
    <property type="nucleotide sequence ID" value="NZ_JXSU01000007.1"/>
</dbReference>
<feature type="domain" description="DUF2179" evidence="7">
    <location>
        <begin position="113"/>
        <end position="164"/>
    </location>
</feature>
<dbReference type="HAMAP" id="MF_01515">
    <property type="entry name" value="UPF0316"/>
    <property type="match status" value="1"/>
</dbReference>
<evidence type="ECO:0000256" key="1">
    <source>
        <dbReference type="ARBA" id="ARBA00004651"/>
    </source>
</evidence>
<reference evidence="9 10" key="1">
    <citation type="submission" date="2014-06" db="EMBL/GenBank/DDBJ databases">
        <title>Genome characterization of distinct group I Clostridium botulinum lineages.</title>
        <authorList>
            <person name="Giordani F."/>
            <person name="Anselmo A."/>
            <person name="Fillo S."/>
            <person name="Palozzi A.M."/>
            <person name="Fortunato A."/>
            <person name="Gentile B."/>
            <person name="Ciammaruconi A."/>
            <person name="Anniballi F."/>
            <person name="De Medici D."/>
            <person name="Lista F."/>
        </authorList>
    </citation>
    <scope>NUCLEOTIDE SEQUENCE [LARGE SCALE GENOMIC DNA]</scope>
    <source>
        <strain evidence="9 10">B2 450</strain>
    </source>
</reference>
<keyword evidence="3 6" id="KW-0812">Transmembrane</keyword>
<dbReference type="PANTHER" id="PTHR40060">
    <property type="entry name" value="UPF0316 PROTEIN YEBE"/>
    <property type="match status" value="1"/>
</dbReference>
<name>A0A0D1BS63_CLOBO</name>
<dbReference type="GO" id="GO:0005886">
    <property type="term" value="C:plasma membrane"/>
    <property type="evidence" value="ECO:0007669"/>
    <property type="project" value="UniProtKB-SubCell"/>
</dbReference>
<sequence>MLSYYAFIFFAKIMEVALMTVRTVLITRGEKLYGSIIGFIEVTIWLYVTSSVLSGIKDDPIRMVVYALGFTCGNYMGCVIEEKLAIGLLTINVITSESDGKRLAEILRDENVGVTMVDAEGKIEQKKMLIIHAKRKRREEIIRTIEGSDINAMISINDIKTVYGGYGIRK</sequence>
<evidence type="ECO:0000256" key="4">
    <source>
        <dbReference type="ARBA" id="ARBA00022989"/>
    </source>
</evidence>
<organism evidence="9 10">
    <name type="scientific">Clostridium botulinum B2 450</name>
    <dbReference type="NCBI Taxonomy" id="1379739"/>
    <lineage>
        <taxon>Bacteria</taxon>
        <taxon>Bacillati</taxon>
        <taxon>Bacillota</taxon>
        <taxon>Clostridia</taxon>
        <taxon>Eubacteriales</taxon>
        <taxon>Clostridiaceae</taxon>
        <taxon>Clostridium</taxon>
    </lineage>
</organism>
<dbReference type="Pfam" id="PF10035">
    <property type="entry name" value="DUF2179"/>
    <property type="match status" value="1"/>
</dbReference>
<dbReference type="HOGENOM" id="CLU_106166_0_0_9"/>
<feature type="transmembrane region" description="Helical" evidence="6">
    <location>
        <begin position="32"/>
        <end position="53"/>
    </location>
</feature>
<keyword evidence="5 6" id="KW-0472">Membrane</keyword>
<dbReference type="InterPro" id="IPR022930">
    <property type="entry name" value="UPF0316"/>
</dbReference>
<dbReference type="Pfam" id="PF18955">
    <property type="entry name" value="DUF5698"/>
    <property type="match status" value="1"/>
</dbReference>
<dbReference type="Proteomes" id="UP000032250">
    <property type="component" value="Unassembled WGS sequence"/>
</dbReference>
<accession>A0A0D1BS63</accession>